<evidence type="ECO:0000256" key="6">
    <source>
        <dbReference type="ARBA" id="ARBA00023136"/>
    </source>
</evidence>
<keyword evidence="10" id="KW-1185">Reference proteome</keyword>
<dbReference type="Pfam" id="PF06808">
    <property type="entry name" value="DctM"/>
    <property type="match status" value="1"/>
</dbReference>
<keyword evidence="4 7" id="KW-0812">Transmembrane</keyword>
<dbReference type="RefSeq" id="WP_134012377.1">
    <property type="nucleotide sequence ID" value="NZ_SOBH01000001.1"/>
</dbReference>
<keyword evidence="6 7" id="KW-0472">Membrane</keyword>
<dbReference type="InterPro" id="IPR004681">
    <property type="entry name" value="TRAP_DctM"/>
</dbReference>
<dbReference type="GO" id="GO:0022857">
    <property type="term" value="F:transmembrane transporter activity"/>
    <property type="evidence" value="ECO:0007669"/>
    <property type="project" value="UniProtKB-UniRule"/>
</dbReference>
<dbReference type="PANTHER" id="PTHR33362">
    <property type="entry name" value="SIALIC ACID TRAP TRANSPORTER PERMEASE PROTEIN SIAT-RELATED"/>
    <property type="match status" value="1"/>
</dbReference>
<dbReference type="PANTHER" id="PTHR33362:SF5">
    <property type="entry name" value="C4-DICARBOXYLATE TRAP TRANSPORTER LARGE PERMEASE PROTEIN DCTM"/>
    <property type="match status" value="1"/>
</dbReference>
<feature type="transmembrane region" description="Helical" evidence="7">
    <location>
        <begin position="138"/>
        <end position="164"/>
    </location>
</feature>
<feature type="transmembrane region" description="Helical" evidence="7">
    <location>
        <begin position="367"/>
        <end position="393"/>
    </location>
</feature>
<evidence type="ECO:0000256" key="5">
    <source>
        <dbReference type="ARBA" id="ARBA00022989"/>
    </source>
</evidence>
<feature type="transmembrane region" description="Helical" evidence="7">
    <location>
        <begin position="6"/>
        <end position="36"/>
    </location>
</feature>
<evidence type="ECO:0000313" key="10">
    <source>
        <dbReference type="Proteomes" id="UP000294563"/>
    </source>
</evidence>
<dbReference type="InterPro" id="IPR010656">
    <property type="entry name" value="DctM"/>
</dbReference>
<organism evidence="9 10">
    <name type="scientific">Litoreibacter halocynthiae</name>
    <dbReference type="NCBI Taxonomy" id="1242689"/>
    <lineage>
        <taxon>Bacteria</taxon>
        <taxon>Pseudomonadati</taxon>
        <taxon>Pseudomonadota</taxon>
        <taxon>Alphaproteobacteria</taxon>
        <taxon>Rhodobacterales</taxon>
        <taxon>Roseobacteraceae</taxon>
        <taxon>Litoreibacter</taxon>
    </lineage>
</organism>
<dbReference type="AlphaFoldDB" id="A0A4R7LMB8"/>
<dbReference type="Proteomes" id="UP000294563">
    <property type="component" value="Unassembled WGS sequence"/>
</dbReference>
<evidence type="ECO:0000256" key="2">
    <source>
        <dbReference type="ARBA" id="ARBA00022475"/>
    </source>
</evidence>
<keyword evidence="3 7" id="KW-0997">Cell inner membrane</keyword>
<evidence type="ECO:0000259" key="8">
    <source>
        <dbReference type="Pfam" id="PF06808"/>
    </source>
</evidence>
<feature type="transmembrane region" description="Helical" evidence="7">
    <location>
        <begin position="244"/>
        <end position="262"/>
    </location>
</feature>
<sequence length="438" mass="46309">MTESLIGFAVLLALILLRVPIAFAMSAVGGIGFALLRGWEPAWAMTGQVAFDTALSYSLSVIPLFIFMGNILAGSGVAQGLFAGANRLFGRMRGGLAMASVFSCGGFSAVCGSSLATAATMSKVAMPSMRRFGYDDKLATGSIAAGGTLGILIPPSVILIIYGLLTETNIAKLFIAGIIPGIIGVALYLGAVMVAVRLNPALAPKQADPEPLTRTDMIGLFSVLGLFLFIMVGIYGGFFTPTEAAGMGAGASVVIAAVLRTMSWREFFDATMDSVRATAMIFAIIIGAELFTNFINFAGLPDALAGFVVDNELPVWAVIAFIIVVYMVLGCVLESLSMILLTVPVFYPLMFELQFANELLLDPENALIWFAIVVVVATEISLITPPVGMNVFVLKGVLKDVSLGTIFRGVFPFWVADILRLTLLILVPSLSLWLVGAM</sequence>
<dbReference type="NCBIfam" id="TIGR00786">
    <property type="entry name" value="dctM"/>
    <property type="match status" value="1"/>
</dbReference>
<name>A0A4R7LMB8_9RHOB</name>
<keyword evidence="7" id="KW-0813">Transport</keyword>
<comment type="function">
    <text evidence="7">Part of the tripartite ATP-independent periplasmic (TRAP) transport system.</text>
</comment>
<dbReference type="OrthoDB" id="9790209at2"/>
<feature type="transmembrane region" description="Helical" evidence="7">
    <location>
        <begin position="57"/>
        <end position="82"/>
    </location>
</feature>
<gene>
    <name evidence="9" type="ORF">BDE40_0422</name>
</gene>
<proteinExistence type="inferred from homology"/>
<comment type="caution">
    <text evidence="9">The sequence shown here is derived from an EMBL/GenBank/DDBJ whole genome shotgun (WGS) entry which is preliminary data.</text>
</comment>
<protein>
    <recommendedName>
        <fullName evidence="7">TRAP transporter large permease protein</fullName>
    </recommendedName>
</protein>
<keyword evidence="2" id="KW-1003">Cell membrane</keyword>
<feature type="transmembrane region" description="Helical" evidence="7">
    <location>
        <begin position="94"/>
        <end position="117"/>
    </location>
</feature>
<evidence type="ECO:0000256" key="3">
    <source>
        <dbReference type="ARBA" id="ARBA00022519"/>
    </source>
</evidence>
<evidence type="ECO:0000313" key="9">
    <source>
        <dbReference type="EMBL" id="TDT77143.1"/>
    </source>
</evidence>
<feature type="domain" description="TRAP C4-dicarboxylate transport system permease DctM subunit" evidence="8">
    <location>
        <begin position="8"/>
        <end position="429"/>
    </location>
</feature>
<comment type="similarity">
    <text evidence="7">Belongs to the TRAP transporter large permease family.</text>
</comment>
<accession>A0A4R7LMB8</accession>
<evidence type="ECO:0000256" key="7">
    <source>
        <dbReference type="RuleBase" id="RU369079"/>
    </source>
</evidence>
<reference evidence="9 10" key="1">
    <citation type="submission" date="2019-03" db="EMBL/GenBank/DDBJ databases">
        <title>Genomic Encyclopedia of Archaeal and Bacterial Type Strains, Phase II (KMG-II): from individual species to whole genera.</title>
        <authorList>
            <person name="Goeker M."/>
        </authorList>
    </citation>
    <scope>NUCLEOTIDE SEQUENCE [LARGE SCALE GENOMIC DNA]</scope>
    <source>
        <strain evidence="9 10">DSM 29467</strain>
    </source>
</reference>
<dbReference type="PIRSF" id="PIRSF006066">
    <property type="entry name" value="HI0050"/>
    <property type="match status" value="1"/>
</dbReference>
<evidence type="ECO:0000256" key="1">
    <source>
        <dbReference type="ARBA" id="ARBA00004429"/>
    </source>
</evidence>
<feature type="transmembrane region" description="Helical" evidence="7">
    <location>
        <begin position="315"/>
        <end position="347"/>
    </location>
</feature>
<evidence type="ECO:0000256" key="4">
    <source>
        <dbReference type="ARBA" id="ARBA00022692"/>
    </source>
</evidence>
<dbReference type="GO" id="GO:0005886">
    <property type="term" value="C:plasma membrane"/>
    <property type="evidence" value="ECO:0007669"/>
    <property type="project" value="UniProtKB-SubCell"/>
</dbReference>
<comment type="subunit">
    <text evidence="7">The complex comprises the extracytoplasmic solute receptor protein and the two transmembrane proteins.</text>
</comment>
<feature type="transmembrane region" description="Helical" evidence="7">
    <location>
        <begin position="217"/>
        <end position="238"/>
    </location>
</feature>
<keyword evidence="5 7" id="KW-1133">Transmembrane helix</keyword>
<feature type="transmembrane region" description="Helical" evidence="7">
    <location>
        <begin position="413"/>
        <end position="435"/>
    </location>
</feature>
<feature type="transmembrane region" description="Helical" evidence="7">
    <location>
        <begin position="170"/>
        <end position="196"/>
    </location>
</feature>
<comment type="subcellular location">
    <subcellularLocation>
        <location evidence="1 7">Cell inner membrane</location>
        <topology evidence="1 7">Multi-pass membrane protein</topology>
    </subcellularLocation>
</comment>
<feature type="transmembrane region" description="Helical" evidence="7">
    <location>
        <begin position="274"/>
        <end position="295"/>
    </location>
</feature>
<dbReference type="EMBL" id="SOBH01000001">
    <property type="protein sequence ID" value="TDT77143.1"/>
    <property type="molecule type" value="Genomic_DNA"/>
</dbReference>